<dbReference type="GO" id="GO:0016592">
    <property type="term" value="C:mediator complex"/>
    <property type="evidence" value="ECO:0007669"/>
    <property type="project" value="InterPro"/>
</dbReference>
<dbReference type="InParanoid" id="A0A2N3NFV0"/>
<sequence>MGDNQDSQQTTRSALASTWPNPPPFFEDFTEDKLDRFKQFVEAQPKSEDQSDNGPVRRIPNVPADLVNLQPPPEPADGKWRVFGDHYSLDDKLPSLEEQGIQKLGSESASQDDQGKESKHRDRAFELKRLAKSLLLNFLELLGILSIDPIQAEEKIGDLRTLFINFHHILNEYRPHQARESTIALMQEHLDRTRAETAAIREAVDRTKRVIEGLGSIEISARPESVWAARGKEREEVREAGQTREAEIWAVADELIA</sequence>
<dbReference type="GO" id="GO:0070847">
    <property type="term" value="C:core mediator complex"/>
    <property type="evidence" value="ECO:0007669"/>
    <property type="project" value="TreeGrafter"/>
</dbReference>
<dbReference type="GO" id="GO:0006357">
    <property type="term" value="P:regulation of transcription by RNA polymerase II"/>
    <property type="evidence" value="ECO:0007669"/>
    <property type="project" value="InterPro"/>
</dbReference>
<comment type="subcellular location">
    <subcellularLocation>
        <location evidence="1 10">Nucleus</location>
    </subcellularLocation>
</comment>
<proteinExistence type="inferred from homology"/>
<evidence type="ECO:0000256" key="3">
    <source>
        <dbReference type="ARBA" id="ARBA00011837"/>
    </source>
</evidence>
<dbReference type="InterPro" id="IPR044888">
    <property type="entry name" value="Mediatior_Med7_sf"/>
</dbReference>
<keyword evidence="13" id="KW-1185">Reference proteome</keyword>
<dbReference type="InterPro" id="IPR009244">
    <property type="entry name" value="Mediatior_Med7"/>
</dbReference>
<dbReference type="GO" id="GO:0003712">
    <property type="term" value="F:transcription coregulator activity"/>
    <property type="evidence" value="ECO:0007669"/>
    <property type="project" value="InterPro"/>
</dbReference>
<dbReference type="Gene3D" id="6.10.140.200">
    <property type="match status" value="1"/>
</dbReference>
<dbReference type="InterPro" id="IPR037212">
    <property type="entry name" value="Med7/Med21-like"/>
</dbReference>
<evidence type="ECO:0000256" key="1">
    <source>
        <dbReference type="ARBA" id="ARBA00004123"/>
    </source>
</evidence>
<evidence type="ECO:0000256" key="11">
    <source>
        <dbReference type="SAM" id="MobiDB-lite"/>
    </source>
</evidence>
<keyword evidence="8 10" id="KW-0539">Nucleus</keyword>
<dbReference type="SUPFAM" id="SSF140718">
    <property type="entry name" value="Mediator hinge subcomplex-like"/>
    <property type="match status" value="1"/>
</dbReference>
<evidence type="ECO:0000256" key="9">
    <source>
        <dbReference type="ARBA" id="ARBA00025687"/>
    </source>
</evidence>
<evidence type="ECO:0000313" key="12">
    <source>
        <dbReference type="EMBL" id="PKS11308.1"/>
    </source>
</evidence>
<dbReference type="Pfam" id="PF05983">
    <property type="entry name" value="Med7"/>
    <property type="match status" value="1"/>
</dbReference>
<name>A0A2N3NFV0_9PEZI</name>
<comment type="subunit">
    <text evidence="3 10">Component of the Mediator complex.</text>
</comment>
<comment type="similarity">
    <text evidence="2 10">Belongs to the Mediator complex subunit 7 family.</text>
</comment>
<dbReference type="PANTHER" id="PTHR21428:SF11">
    <property type="entry name" value="MEDIATOR OF RNA POLYMERASE II TRANSCRIPTION SUBUNIT 7"/>
    <property type="match status" value="1"/>
</dbReference>
<gene>
    <name evidence="12" type="ORF">jhhlp_003070</name>
</gene>
<comment type="function">
    <text evidence="9">Component of the Mediator complex, a coactivator involved in the regulated transcription of nearly all RNA polymerase II-dependent genes. Mediator functions as a bridge to convey information from gene-specific regulatory proteins to the basal RNA polymerase II transcription machinery. Mediator is recruited to promoters by direct interactions with regulatory proteins and serves as a scaffold for the assembly of a functional preinitiation complex with RNA polymerase II and the general transcription factors.</text>
</comment>
<dbReference type="PANTHER" id="PTHR21428">
    <property type="entry name" value="MEDIATOR OF RNA POLYMERASE II TRANSCRIPTION SUBUNIT 7"/>
    <property type="match status" value="1"/>
</dbReference>
<organism evidence="12 13">
    <name type="scientific">Lomentospora prolificans</name>
    <dbReference type="NCBI Taxonomy" id="41688"/>
    <lineage>
        <taxon>Eukaryota</taxon>
        <taxon>Fungi</taxon>
        <taxon>Dikarya</taxon>
        <taxon>Ascomycota</taxon>
        <taxon>Pezizomycotina</taxon>
        <taxon>Sordariomycetes</taxon>
        <taxon>Hypocreomycetidae</taxon>
        <taxon>Microascales</taxon>
        <taxon>Microascaceae</taxon>
        <taxon>Lomentospora</taxon>
    </lineage>
</organism>
<evidence type="ECO:0000256" key="10">
    <source>
        <dbReference type="RuleBase" id="RU364060"/>
    </source>
</evidence>
<feature type="region of interest" description="Disordered" evidence="11">
    <location>
        <begin position="1"/>
        <end position="78"/>
    </location>
</feature>
<dbReference type="EMBL" id="NLAX01000008">
    <property type="protein sequence ID" value="PKS11308.1"/>
    <property type="molecule type" value="Genomic_DNA"/>
</dbReference>
<protein>
    <recommendedName>
        <fullName evidence="4 10">Mediator of RNA polymerase II transcription subunit 7</fullName>
    </recommendedName>
</protein>
<evidence type="ECO:0000256" key="7">
    <source>
        <dbReference type="ARBA" id="ARBA00023163"/>
    </source>
</evidence>
<feature type="compositionally biased region" description="Polar residues" evidence="11">
    <location>
        <begin position="1"/>
        <end position="19"/>
    </location>
</feature>
<keyword evidence="6 10" id="KW-0010">Activator</keyword>
<dbReference type="VEuPathDB" id="FungiDB:jhhlp_003070"/>
<keyword evidence="7 10" id="KW-0804">Transcription</keyword>
<comment type="caution">
    <text evidence="12">The sequence shown here is derived from an EMBL/GenBank/DDBJ whole genome shotgun (WGS) entry which is preliminary data.</text>
</comment>
<evidence type="ECO:0000256" key="5">
    <source>
        <dbReference type="ARBA" id="ARBA00023015"/>
    </source>
</evidence>
<dbReference type="AlphaFoldDB" id="A0A2N3NFV0"/>
<keyword evidence="5 10" id="KW-0805">Transcription regulation</keyword>
<reference evidence="12 13" key="1">
    <citation type="journal article" date="2017" name="G3 (Bethesda)">
        <title>First Draft Genome Sequence of the Pathogenic Fungus Lomentospora prolificans (Formerly Scedosporium prolificans).</title>
        <authorList>
            <person name="Luo R."/>
            <person name="Zimin A."/>
            <person name="Workman R."/>
            <person name="Fan Y."/>
            <person name="Pertea G."/>
            <person name="Grossman N."/>
            <person name="Wear M.P."/>
            <person name="Jia B."/>
            <person name="Miller H."/>
            <person name="Casadevall A."/>
            <person name="Timp W."/>
            <person name="Zhang S.X."/>
            <person name="Salzberg S.L."/>
        </authorList>
    </citation>
    <scope>NUCLEOTIDE SEQUENCE [LARGE SCALE GENOMIC DNA]</scope>
    <source>
        <strain evidence="12 13">JHH-5317</strain>
    </source>
</reference>
<evidence type="ECO:0000256" key="8">
    <source>
        <dbReference type="ARBA" id="ARBA00023242"/>
    </source>
</evidence>
<evidence type="ECO:0000313" key="13">
    <source>
        <dbReference type="Proteomes" id="UP000233524"/>
    </source>
</evidence>
<dbReference type="Proteomes" id="UP000233524">
    <property type="component" value="Unassembled WGS sequence"/>
</dbReference>
<dbReference type="Gene3D" id="6.10.140.1520">
    <property type="match status" value="1"/>
</dbReference>
<evidence type="ECO:0000256" key="4">
    <source>
        <dbReference type="ARBA" id="ARBA00020631"/>
    </source>
</evidence>
<feature type="compositionally biased region" description="Basic and acidic residues" evidence="11">
    <location>
        <begin position="31"/>
        <end position="49"/>
    </location>
</feature>
<dbReference type="OrthoDB" id="10253553at2759"/>
<dbReference type="STRING" id="41688.A0A2N3NFV0"/>
<evidence type="ECO:0000256" key="6">
    <source>
        <dbReference type="ARBA" id="ARBA00023159"/>
    </source>
</evidence>
<accession>A0A2N3NFV0</accession>
<evidence type="ECO:0000256" key="2">
    <source>
        <dbReference type="ARBA" id="ARBA00009994"/>
    </source>
</evidence>
<dbReference type="FunCoup" id="A0A2N3NFV0">
    <property type="interactions" value="694"/>
</dbReference>